<accession>Q07TD6</accession>
<dbReference type="OrthoDB" id="8004182at2"/>
<gene>
    <name evidence="2" type="ordered locus">RPE_0842</name>
</gene>
<dbReference type="EMBL" id="CP000463">
    <property type="protein sequence ID" value="ABJ04798.1"/>
    <property type="molecule type" value="Genomic_DNA"/>
</dbReference>
<feature type="chain" id="PRO_5004165871" evidence="1">
    <location>
        <begin position="24"/>
        <end position="286"/>
    </location>
</feature>
<feature type="signal peptide" evidence="1">
    <location>
        <begin position="1"/>
        <end position="23"/>
    </location>
</feature>
<organism evidence="2">
    <name type="scientific">Rhodopseudomonas palustris (strain BisA53)</name>
    <dbReference type="NCBI Taxonomy" id="316055"/>
    <lineage>
        <taxon>Bacteria</taxon>
        <taxon>Pseudomonadati</taxon>
        <taxon>Pseudomonadota</taxon>
        <taxon>Alphaproteobacteria</taxon>
        <taxon>Hyphomicrobiales</taxon>
        <taxon>Nitrobacteraceae</taxon>
        <taxon>Rhodopseudomonas</taxon>
    </lineage>
</organism>
<keyword evidence="1" id="KW-0732">Signal</keyword>
<reference evidence="2" key="1">
    <citation type="submission" date="2006-09" db="EMBL/GenBank/DDBJ databases">
        <title>Complete sequence of Rhodopseudomonas palustris BisA53.</title>
        <authorList>
            <consortium name="US DOE Joint Genome Institute"/>
            <person name="Copeland A."/>
            <person name="Lucas S."/>
            <person name="Lapidus A."/>
            <person name="Barry K."/>
            <person name="Detter J.C."/>
            <person name="Glavina del Rio T."/>
            <person name="Hammon N."/>
            <person name="Israni S."/>
            <person name="Dalin E."/>
            <person name="Tice H."/>
            <person name="Pitluck S."/>
            <person name="Chain P."/>
            <person name="Malfatti S."/>
            <person name="Shin M."/>
            <person name="Vergez L."/>
            <person name="Schmutz J."/>
            <person name="Larimer F."/>
            <person name="Land M."/>
            <person name="Hauser L."/>
            <person name="Pelletier D.A."/>
            <person name="Kyrpides N."/>
            <person name="Kim E."/>
            <person name="Harwood C.S."/>
            <person name="Oda Y."/>
            <person name="Richardson P."/>
        </authorList>
    </citation>
    <scope>NUCLEOTIDE SEQUENCE [LARGE SCALE GENOMIC DNA]</scope>
    <source>
        <strain evidence="2">BisA53</strain>
    </source>
</reference>
<protein>
    <submittedName>
        <fullName evidence="2">Uncharacterized protein</fullName>
    </submittedName>
</protein>
<dbReference type="HOGENOM" id="CLU_062987_0_0_5"/>
<evidence type="ECO:0000256" key="1">
    <source>
        <dbReference type="SAM" id="SignalP"/>
    </source>
</evidence>
<dbReference type="AlphaFoldDB" id="Q07TD6"/>
<dbReference type="KEGG" id="rpe:RPE_0842"/>
<evidence type="ECO:0000313" key="2">
    <source>
        <dbReference type="EMBL" id="ABJ04798.1"/>
    </source>
</evidence>
<dbReference type="STRING" id="316055.RPE_0842"/>
<dbReference type="eggNOG" id="COG3637">
    <property type="taxonomic scope" value="Bacteria"/>
</dbReference>
<name>Q07TD6_RHOP5</name>
<sequence length="286" mass="31294">MIARLLLILLLGLGLASAPPAHADDIDTEHLFGFMIGSDVGALGEREFQSQSTARLGRDGGRFRALQQQFELEFVPAPNVRVEVGSGFAAHDIAGVQGLDDRQQFSWQGASIELRTRLLERERAPFGLTLAFEAKGNRIEETSALPAQRFGAEWTLALDRELLPNRLLAAVNLFYEPEWSRRLGAAATERESTLGAAAALMARLSPRLLLGGEARYLRKYEGIGLTELAGQALFVGPTVHVTLTKRSWLTAAWSVQAFGRPAGASASLDPVHFDRQQLRLVYGVNF</sequence>
<proteinExistence type="predicted"/>